<evidence type="ECO:0000256" key="3">
    <source>
        <dbReference type="SAM" id="SignalP"/>
    </source>
</evidence>
<keyword evidence="2" id="KW-1133">Transmembrane helix</keyword>
<feature type="region of interest" description="Disordered" evidence="1">
    <location>
        <begin position="39"/>
        <end position="80"/>
    </location>
</feature>
<feature type="compositionally biased region" description="Low complexity" evidence="1">
    <location>
        <begin position="39"/>
        <end position="55"/>
    </location>
</feature>
<evidence type="ECO:0000256" key="2">
    <source>
        <dbReference type="SAM" id="Phobius"/>
    </source>
</evidence>
<accession>A0ABW0JHU0</accession>
<comment type="caution">
    <text evidence="4">The sequence shown here is derived from an EMBL/GenBank/DDBJ whole genome shotgun (WGS) entry which is preliminary data.</text>
</comment>
<dbReference type="RefSeq" id="WP_377301501.1">
    <property type="nucleotide sequence ID" value="NZ_JBHSMK010000002.1"/>
</dbReference>
<feature type="signal peptide" evidence="3">
    <location>
        <begin position="1"/>
        <end position="33"/>
    </location>
</feature>
<evidence type="ECO:0000256" key="1">
    <source>
        <dbReference type="SAM" id="MobiDB-lite"/>
    </source>
</evidence>
<protein>
    <submittedName>
        <fullName evidence="4">Uncharacterized protein</fullName>
    </submittedName>
</protein>
<name>A0ABW0JHU0_9GAMM</name>
<evidence type="ECO:0000313" key="4">
    <source>
        <dbReference type="EMBL" id="MFC5435315.1"/>
    </source>
</evidence>
<reference evidence="5" key="1">
    <citation type="journal article" date="2019" name="Int. J. Syst. Evol. Microbiol.">
        <title>The Global Catalogue of Microorganisms (GCM) 10K type strain sequencing project: providing services to taxonomists for standard genome sequencing and annotation.</title>
        <authorList>
            <consortium name="The Broad Institute Genomics Platform"/>
            <consortium name="The Broad Institute Genome Sequencing Center for Infectious Disease"/>
            <person name="Wu L."/>
            <person name="Ma J."/>
        </authorList>
    </citation>
    <scope>NUCLEOTIDE SEQUENCE [LARGE SCALE GENOMIC DNA]</scope>
    <source>
        <strain evidence="5">JCM 17130</strain>
    </source>
</reference>
<keyword evidence="2" id="KW-0472">Membrane</keyword>
<evidence type="ECO:0000313" key="5">
    <source>
        <dbReference type="Proteomes" id="UP001596013"/>
    </source>
</evidence>
<keyword evidence="3" id="KW-0732">Signal</keyword>
<organism evidence="4 5">
    <name type="scientific">Rhodanobacter umsongensis</name>
    <dbReference type="NCBI Taxonomy" id="633153"/>
    <lineage>
        <taxon>Bacteria</taxon>
        <taxon>Pseudomonadati</taxon>
        <taxon>Pseudomonadota</taxon>
        <taxon>Gammaproteobacteria</taxon>
        <taxon>Lysobacterales</taxon>
        <taxon>Rhodanobacteraceae</taxon>
        <taxon>Rhodanobacter</taxon>
    </lineage>
</organism>
<keyword evidence="5" id="KW-1185">Reference proteome</keyword>
<gene>
    <name evidence="4" type="ORF">ACFPME_02020</name>
</gene>
<proteinExistence type="predicted"/>
<dbReference type="Proteomes" id="UP001596013">
    <property type="component" value="Unassembled WGS sequence"/>
</dbReference>
<feature type="transmembrane region" description="Helical" evidence="2">
    <location>
        <begin position="89"/>
        <end position="108"/>
    </location>
</feature>
<feature type="chain" id="PRO_5046596062" evidence="3">
    <location>
        <begin position="34"/>
        <end position="181"/>
    </location>
</feature>
<dbReference type="EMBL" id="JBHSMK010000002">
    <property type="protein sequence ID" value="MFC5435315.1"/>
    <property type="molecule type" value="Genomic_DNA"/>
</dbReference>
<sequence length="181" mass="19468">MHYPPLASRNRHRDRRRFAIPAMILLACLAVTARTGAMQGPPSQAPANAPATATAPPNPGAFSNAPREPQRLSSEQQAQHSMLTDREQLLSYAILLFGTAVLFVQYLLLRTPKRNSYEILQLLAINLIVTGTLFLISAGFSAQQISPGLGLFGTIAGYVLGRRAGDAPKPDSADDNHRGAP</sequence>
<feature type="compositionally biased region" description="Polar residues" evidence="1">
    <location>
        <begin position="71"/>
        <end position="80"/>
    </location>
</feature>
<feature type="transmembrane region" description="Helical" evidence="2">
    <location>
        <begin position="120"/>
        <end position="138"/>
    </location>
</feature>
<keyword evidence="2" id="KW-0812">Transmembrane</keyword>